<dbReference type="PANTHER" id="PTHR10146:SF14">
    <property type="entry name" value="PYRIDOXAL PHOSPHATE HOMEOSTASIS PROTEIN"/>
    <property type="match status" value="1"/>
</dbReference>
<evidence type="ECO:0000256" key="1">
    <source>
        <dbReference type="ARBA" id="ARBA00022898"/>
    </source>
</evidence>
<dbReference type="PANTHER" id="PTHR10146">
    <property type="entry name" value="PROLINE SYNTHETASE CO-TRANSCRIBED BACTERIAL HOMOLOG PROTEIN"/>
    <property type="match status" value="1"/>
</dbReference>
<evidence type="ECO:0000256" key="4">
    <source>
        <dbReference type="RuleBase" id="RU004514"/>
    </source>
</evidence>
<dbReference type="VEuPathDB" id="TriTrypDB:BSAL_27580"/>
<evidence type="ECO:0000256" key="3">
    <source>
        <dbReference type="PIRSR" id="PIRSR004848-1"/>
    </source>
</evidence>
<proteinExistence type="inferred from homology"/>
<evidence type="ECO:0000313" key="7">
    <source>
        <dbReference type="Proteomes" id="UP000051952"/>
    </source>
</evidence>
<dbReference type="OMA" id="PLEWHMI"/>
<organism evidence="6 7">
    <name type="scientific">Bodo saltans</name>
    <name type="common">Flagellated protozoan</name>
    <dbReference type="NCBI Taxonomy" id="75058"/>
    <lineage>
        <taxon>Eukaryota</taxon>
        <taxon>Discoba</taxon>
        <taxon>Euglenozoa</taxon>
        <taxon>Kinetoplastea</taxon>
        <taxon>Metakinetoplastina</taxon>
        <taxon>Eubodonida</taxon>
        <taxon>Bodonidae</taxon>
        <taxon>Bodo</taxon>
    </lineage>
</organism>
<dbReference type="InterPro" id="IPR029066">
    <property type="entry name" value="PLP-binding_barrel"/>
</dbReference>
<evidence type="ECO:0000259" key="5">
    <source>
        <dbReference type="Pfam" id="PF01168"/>
    </source>
</evidence>
<dbReference type="InterPro" id="IPR001608">
    <property type="entry name" value="Ala_racemase_N"/>
</dbReference>
<dbReference type="Gene3D" id="3.20.20.10">
    <property type="entry name" value="Alanine racemase"/>
    <property type="match status" value="1"/>
</dbReference>
<reference evidence="7" key="1">
    <citation type="submission" date="2015-09" db="EMBL/GenBank/DDBJ databases">
        <authorList>
            <consortium name="Pathogen Informatics"/>
        </authorList>
    </citation>
    <scope>NUCLEOTIDE SEQUENCE [LARGE SCALE GENOMIC DNA]</scope>
    <source>
        <strain evidence="7">Lake Konstanz</strain>
    </source>
</reference>
<keyword evidence="7" id="KW-1185">Reference proteome</keyword>
<comment type="function">
    <text evidence="2">Pyridoxal 5'-phosphate (PLP)-binding protein, which may be involved in intracellular homeostatic regulation of pyridoxal 5'-phosphate (PLP), the active form of vitamin B6.</text>
</comment>
<dbReference type="PIRSF" id="PIRSF004848">
    <property type="entry name" value="YBL036c_PLPDEIII"/>
    <property type="match status" value="1"/>
</dbReference>
<evidence type="ECO:0000313" key="6">
    <source>
        <dbReference type="EMBL" id="CUG90572.1"/>
    </source>
</evidence>
<dbReference type="Pfam" id="PF01168">
    <property type="entry name" value="Ala_racemase_N"/>
    <property type="match status" value="1"/>
</dbReference>
<evidence type="ECO:0000256" key="2">
    <source>
        <dbReference type="HAMAP-Rule" id="MF_03225"/>
    </source>
</evidence>
<dbReference type="GO" id="GO:0030170">
    <property type="term" value="F:pyridoxal phosphate binding"/>
    <property type="evidence" value="ECO:0007669"/>
    <property type="project" value="UniProtKB-UniRule"/>
</dbReference>
<dbReference type="PROSITE" id="PS01211">
    <property type="entry name" value="UPF0001"/>
    <property type="match status" value="1"/>
</dbReference>
<dbReference type="OrthoDB" id="10264196at2759"/>
<dbReference type="CDD" id="cd06822">
    <property type="entry name" value="PLPDE_III_YBL036c_euk"/>
    <property type="match status" value="1"/>
</dbReference>
<dbReference type="Proteomes" id="UP000051952">
    <property type="component" value="Unassembled WGS sequence"/>
</dbReference>
<dbReference type="SUPFAM" id="SSF51419">
    <property type="entry name" value="PLP-binding barrel"/>
    <property type="match status" value="1"/>
</dbReference>
<accession>A0A0S4JPZ2</accession>
<name>A0A0S4JPZ2_BODSA</name>
<keyword evidence="1 2" id="KW-0663">Pyridoxal phosphate</keyword>
<comment type="cofactor">
    <cofactor evidence="3">
        <name>pyridoxal 5'-phosphate</name>
        <dbReference type="ChEBI" id="CHEBI:597326"/>
    </cofactor>
</comment>
<dbReference type="AlphaFoldDB" id="A0A0S4JPZ2"/>
<dbReference type="FunFam" id="3.20.20.10:FF:000018">
    <property type="entry name" value="Pyridoxal phosphate homeostasis protein"/>
    <property type="match status" value="1"/>
</dbReference>
<dbReference type="HAMAP" id="MF_02087">
    <property type="entry name" value="PLP_homeostasis"/>
    <property type="match status" value="1"/>
</dbReference>
<comment type="similarity">
    <text evidence="2 4">Belongs to the pyridoxal phosphate-binding protein YggS/PROSC family.</text>
</comment>
<gene>
    <name evidence="6" type="ORF">BSAL_27580</name>
</gene>
<sequence length="254" mass="27640">MAATSYAVEGLPSLDDVKENYDIVLSRVLAASAERSRRCPADSPAKLVAVSKTKPVELLQHLYDVAGCRRFGENYFQELVEKSAALPKDIEWHFIGHLQSNKAGILIRDVPNLAVLQTVDSDGLAKKLDTAVKQYRPDRPLTVYLQVNTSAEESKSGVEPDAITDLAVQIHKQYHTTLVVGGLMTIGNADYACTERDFACLVSCRNRVAAALGVAEASLELSMGMSSDFEFAIHEGATTVRVGSSIFGPRQKKI</sequence>
<dbReference type="InterPro" id="IPR011078">
    <property type="entry name" value="PyrdxlP_homeostasis"/>
</dbReference>
<dbReference type="EMBL" id="CYKH01001847">
    <property type="protein sequence ID" value="CUG90572.1"/>
    <property type="molecule type" value="Genomic_DNA"/>
</dbReference>
<dbReference type="NCBIfam" id="TIGR00044">
    <property type="entry name" value="YggS family pyridoxal phosphate-dependent enzyme"/>
    <property type="match status" value="1"/>
</dbReference>
<protein>
    <recommendedName>
        <fullName evidence="2">Pyridoxal phosphate homeostasis protein</fullName>
        <shortName evidence="2">PLP homeostasis protein</shortName>
    </recommendedName>
</protein>
<feature type="modified residue" description="N6-(pyridoxal phosphate)lysine" evidence="2 3">
    <location>
        <position position="52"/>
    </location>
</feature>
<feature type="domain" description="Alanine racemase N-terminal" evidence="5">
    <location>
        <begin position="42"/>
        <end position="250"/>
    </location>
</feature>